<dbReference type="InterPro" id="IPR015943">
    <property type="entry name" value="WD40/YVTN_repeat-like_dom_sf"/>
</dbReference>
<gene>
    <name evidence="12" type="ORF">J3U87_13335</name>
</gene>
<dbReference type="Pfam" id="PF14685">
    <property type="entry name" value="PDZ_Tricorn"/>
    <property type="match status" value="1"/>
</dbReference>
<keyword evidence="6 7" id="KW-0720">Serine protease</keyword>
<dbReference type="InterPro" id="IPR029414">
    <property type="entry name" value="Tricorn_PDZ"/>
</dbReference>
<dbReference type="Gene3D" id="3.30.750.44">
    <property type="match status" value="1"/>
</dbReference>
<evidence type="ECO:0000256" key="10">
    <source>
        <dbReference type="SAM" id="SignalP"/>
    </source>
</evidence>
<dbReference type="KEGG" id="scor:J3U87_13335"/>
<evidence type="ECO:0000256" key="8">
    <source>
        <dbReference type="PIRSR" id="PIRSR036421-1"/>
    </source>
</evidence>
<dbReference type="InterPro" id="IPR028204">
    <property type="entry name" value="Tricorn_C1"/>
</dbReference>
<feature type="active site" description="Charge relay system" evidence="8">
    <location>
        <position position="752"/>
    </location>
</feature>
<protein>
    <recommendedName>
        <fullName evidence="7">Tricorn protease homolog</fullName>
        <ecNumber evidence="7">3.4.21.-</ecNumber>
    </recommendedName>
</protein>
<dbReference type="SMART" id="SM00245">
    <property type="entry name" value="TSPc"/>
    <property type="match status" value="1"/>
</dbReference>
<feature type="region of interest" description="Disordered" evidence="9">
    <location>
        <begin position="1072"/>
        <end position="1102"/>
    </location>
</feature>
<dbReference type="GO" id="GO:0005737">
    <property type="term" value="C:cytoplasm"/>
    <property type="evidence" value="ECO:0007669"/>
    <property type="project" value="UniProtKB-SubCell"/>
</dbReference>
<dbReference type="GO" id="GO:0008236">
    <property type="term" value="F:serine-type peptidase activity"/>
    <property type="evidence" value="ECO:0007669"/>
    <property type="project" value="UniProtKB-UniRule"/>
</dbReference>
<feature type="domain" description="Tail specific protease" evidence="11">
    <location>
        <begin position="857"/>
        <end position="1049"/>
    </location>
</feature>
<feature type="active site" description="Charge relay system" evidence="8">
    <location>
        <position position="1038"/>
    </location>
</feature>
<organism evidence="12 13">
    <name type="scientific">Sulfidibacter corallicola</name>
    <dbReference type="NCBI Taxonomy" id="2818388"/>
    <lineage>
        <taxon>Bacteria</taxon>
        <taxon>Pseudomonadati</taxon>
        <taxon>Acidobacteriota</taxon>
        <taxon>Holophagae</taxon>
        <taxon>Acanthopleuribacterales</taxon>
        <taxon>Acanthopleuribacteraceae</taxon>
        <taxon>Sulfidibacter</taxon>
    </lineage>
</organism>
<dbReference type="PIRSF" id="PIRSF036421">
    <property type="entry name" value="Tricorn_protease"/>
    <property type="match status" value="1"/>
</dbReference>
<comment type="similarity">
    <text evidence="2 7">Belongs to the peptidase S41B family.</text>
</comment>
<dbReference type="SUPFAM" id="SSF52096">
    <property type="entry name" value="ClpP/crotonase"/>
    <property type="match status" value="1"/>
</dbReference>
<evidence type="ECO:0000259" key="11">
    <source>
        <dbReference type="SMART" id="SM00245"/>
    </source>
</evidence>
<keyword evidence="4 7" id="KW-0645">Protease</keyword>
<comment type="subcellular location">
    <subcellularLocation>
        <location evidence="1 7">Cytoplasm</location>
    </subcellularLocation>
</comment>
<keyword evidence="13" id="KW-1185">Reference proteome</keyword>
<proteinExistence type="inferred from homology"/>
<dbReference type="Pfam" id="PF26550">
    <property type="entry name" value="Tricorn_2nd"/>
    <property type="match status" value="1"/>
</dbReference>
<dbReference type="Pfam" id="PF14684">
    <property type="entry name" value="Tricorn_C1"/>
    <property type="match status" value="1"/>
</dbReference>
<dbReference type="InterPro" id="IPR012393">
    <property type="entry name" value="Tricorn_protease"/>
</dbReference>
<evidence type="ECO:0000256" key="9">
    <source>
        <dbReference type="SAM" id="MobiDB-lite"/>
    </source>
</evidence>
<dbReference type="Gene3D" id="2.120.10.60">
    <property type="entry name" value="Tricorn protease N-terminal domain"/>
    <property type="match status" value="1"/>
</dbReference>
<dbReference type="SUPFAM" id="SSF69304">
    <property type="entry name" value="Tricorn protease N-terminal domain"/>
    <property type="match status" value="1"/>
</dbReference>
<keyword evidence="3 7" id="KW-0963">Cytoplasm</keyword>
<dbReference type="Proteomes" id="UP000663929">
    <property type="component" value="Chromosome"/>
</dbReference>
<dbReference type="InterPro" id="IPR005151">
    <property type="entry name" value="Tail-specific_protease"/>
</dbReference>
<evidence type="ECO:0000256" key="6">
    <source>
        <dbReference type="ARBA" id="ARBA00022825"/>
    </source>
</evidence>
<evidence type="ECO:0000256" key="5">
    <source>
        <dbReference type="ARBA" id="ARBA00022801"/>
    </source>
</evidence>
<dbReference type="PANTHER" id="PTHR43253">
    <property type="entry name" value="TRICORN PROTEASE HOMOLOG 2-RELATED"/>
    <property type="match status" value="1"/>
</dbReference>
<reference evidence="12" key="1">
    <citation type="submission" date="2021-03" db="EMBL/GenBank/DDBJ databases">
        <title>Acanthopleuribacteraceae sp. M133.</title>
        <authorList>
            <person name="Wang G."/>
        </authorList>
    </citation>
    <scope>NUCLEOTIDE SEQUENCE</scope>
    <source>
        <strain evidence="12">M133</strain>
    </source>
</reference>
<accession>A0A8A4TWT8</accession>
<dbReference type="Pfam" id="PF26549">
    <property type="entry name" value="Tricorn_N"/>
    <property type="match status" value="1"/>
</dbReference>
<evidence type="ECO:0000256" key="4">
    <source>
        <dbReference type="ARBA" id="ARBA00022670"/>
    </source>
</evidence>
<keyword evidence="10" id="KW-0732">Signal</keyword>
<dbReference type="EMBL" id="CP071793">
    <property type="protein sequence ID" value="QTD53432.1"/>
    <property type="molecule type" value="Genomic_DNA"/>
</dbReference>
<dbReference type="GO" id="GO:0006508">
    <property type="term" value="P:proteolysis"/>
    <property type="evidence" value="ECO:0007669"/>
    <property type="project" value="UniProtKB-UniRule"/>
</dbReference>
<dbReference type="PANTHER" id="PTHR43253:SF1">
    <property type="entry name" value="TRICORN PROTEASE HOMOLOG 2-RELATED"/>
    <property type="match status" value="1"/>
</dbReference>
<dbReference type="RefSeq" id="WP_237383534.1">
    <property type="nucleotide sequence ID" value="NZ_CP071793.1"/>
</dbReference>
<dbReference type="InterPro" id="IPR029045">
    <property type="entry name" value="ClpP/crotonase-like_dom_sf"/>
</dbReference>
<dbReference type="EC" id="3.4.21.-" evidence="7"/>
<feature type="compositionally biased region" description="Basic and acidic residues" evidence="9">
    <location>
        <begin position="1091"/>
        <end position="1102"/>
    </location>
</feature>
<evidence type="ECO:0000256" key="3">
    <source>
        <dbReference type="ARBA" id="ARBA00022490"/>
    </source>
</evidence>
<evidence type="ECO:0000313" key="13">
    <source>
        <dbReference type="Proteomes" id="UP000663929"/>
    </source>
</evidence>
<dbReference type="Gene3D" id="3.90.226.10">
    <property type="entry name" value="2-enoyl-CoA Hydratase, Chain A, domain 1"/>
    <property type="match status" value="1"/>
</dbReference>
<dbReference type="Gene3D" id="2.30.42.10">
    <property type="match status" value="1"/>
</dbReference>
<evidence type="ECO:0000313" key="12">
    <source>
        <dbReference type="EMBL" id="QTD53432.1"/>
    </source>
</evidence>
<dbReference type="SUPFAM" id="SSF50156">
    <property type="entry name" value="PDZ domain-like"/>
    <property type="match status" value="1"/>
</dbReference>
<comment type="function">
    <text evidence="7">Degrades oligopeptides.</text>
</comment>
<dbReference type="SUPFAM" id="SSF82171">
    <property type="entry name" value="DPP6 N-terminal domain-like"/>
    <property type="match status" value="1"/>
</dbReference>
<dbReference type="Gene3D" id="2.130.10.10">
    <property type="entry name" value="YVTN repeat-like/Quinoprotein amine dehydrogenase"/>
    <property type="match status" value="1"/>
</dbReference>
<name>A0A8A4TWT8_SULCO</name>
<dbReference type="Pfam" id="PF03572">
    <property type="entry name" value="Peptidase_S41"/>
    <property type="match status" value="1"/>
</dbReference>
<dbReference type="InterPro" id="IPR036034">
    <property type="entry name" value="PDZ_sf"/>
</dbReference>
<evidence type="ECO:0000256" key="7">
    <source>
        <dbReference type="PIRNR" id="PIRNR036421"/>
    </source>
</evidence>
<dbReference type="CDD" id="cd07562">
    <property type="entry name" value="Peptidase_S41_TRI"/>
    <property type="match status" value="1"/>
</dbReference>
<feature type="signal peptide" evidence="10">
    <location>
        <begin position="1"/>
        <end position="28"/>
    </location>
</feature>
<evidence type="ECO:0000256" key="1">
    <source>
        <dbReference type="ARBA" id="ARBA00004496"/>
    </source>
</evidence>
<keyword evidence="5 7" id="KW-0378">Hydrolase</keyword>
<feature type="active site" description="Nucleophile" evidence="8">
    <location>
        <position position="978"/>
    </location>
</feature>
<evidence type="ECO:0000256" key="2">
    <source>
        <dbReference type="ARBA" id="ARBA00008524"/>
    </source>
</evidence>
<sequence>MYTIHSRVFRLFEIASWLCFLVSSPALCGTDPVQGPFLFQGVALNRTHLFFGLAGRIWRVPRAGGVAISLTDGDDRYPVVAPDGRFLAFYRRADRNAYLLDLTNGEVRQVTFHPGPDIPVAFSPDGRTLLFASQRDKSRVIRLYRLNLEKAWPEPLPFPFGTQAAFSPDGASLVLVPIGRMPFTTTYRRYRGGRRPQLVQTDTRTFGTYRPLTDGFNAFRPIWLAHGLFFLSDRDGISNLYRLDPDSGQIHRVTRFSRMGIRFAAGFEDHLAYCRDGALYVSRAGTIPEEPLSIRVPLDFRHRRTKTVNALELAKRPQLARSADRIVLEGRGDLFAIETATGHATNLTRSSERLEREPAISDDGRFLAFFCSLASGDLLCIRDLSRPNQDAVRSIEVEGSFYRGLHWAPGGKRLCFTGPRGVLWLYDLEADRLRAVDHARDPAQVDFQVSWSPDGRWFAYVKWESNRLAAVYVHDTDTETGQRISPTHHYAVSPAFDPNGRYLYFLSSPQAPGSDVPWSLQSAIENQPRILFDLHAAILRRGDSEPVWFLSGLPNLEAKWEASKEPVQIDFDGIETRLVSLPRVGVQPRRVRVLRSGHLILSGIRWKEGGNPFREPSRELFHLNLRDPGKIRRIAGHVRDWHLTPGGSALVFRQKDRIYVARFEAGRFVRQRIPTHALPVRIDQKTEWTQIFEETWRAFETFFYDPNVHGFARGPTFPGLNRRFEKYLPNITTRGELNDLMARMFDMVSVSHLNVGGGDLPPSVPTPQVGLLGADFAVDRGTYRFTKIYRRPLLDSFQDPIHAPLDRPGARVAVGDYLLAVDGKPVNASRNLYAYFEGKVRRPVELTVGPDPSGRDSRRIRVEPLRDEGLLRLADWAASNRRRVEKASRGALVYQHVARFDERGLQDFIRAYYASHGARGLILDIRFNPGGITFDRAIEMLERERIYAYRFRGRDGLNVPPSLASPTKVLIVNQWNGSAAETFALMFRLTELGTIVGRATIGAGIAAHGLQPHSIDGGVLEIPSRAAFNPETGTWSIENVGIQPDIDIGLDPFLWRQGRDSQLERAIAGALNRSGDLQASPRRMPSFPDFNPDKHQTEAQRQ</sequence>
<feature type="chain" id="PRO_5035303808" description="Tricorn protease homolog" evidence="10">
    <location>
        <begin position="29"/>
        <end position="1102"/>
    </location>
</feature>
<dbReference type="AlphaFoldDB" id="A0A8A4TWT8"/>